<dbReference type="EMBL" id="JAAVJC010000023">
    <property type="protein sequence ID" value="NJQ14391.1"/>
    <property type="molecule type" value="Genomic_DNA"/>
</dbReference>
<sequence>MTHGPHPAGTPAGTAEESGGAPPAPPRVAAVIGGGRMGAGIAQSFATAGSRVVLVESDGGRAAAALASIGESLRRAHGRGHLREDPEAVVGRLSATTAVAELPVDTQLVVEAVPEDAALKARLLAAAEQAVGPKTVIASNTSSLSLTELAAVLQRPDRFLGMHFFNPVPASALVELVTTDATAAETVDAALAWTAALGKEDVVVSDSPGFASSRLGVALGLEAIRMVEEGVADAEAIDRAMTLGYRHPMGPLRLTDLVGLDVRLAIADHLHATLGERFAPPRLLREKVARGELGRKSGQGFHRWG</sequence>
<protein>
    <submittedName>
        <fullName evidence="7">3-hydroxyacyl-CoA dehydrogenase family protein</fullName>
    </submittedName>
</protein>
<evidence type="ECO:0000313" key="7">
    <source>
        <dbReference type="EMBL" id="NJQ14391.1"/>
    </source>
</evidence>
<evidence type="ECO:0000256" key="3">
    <source>
        <dbReference type="ARBA" id="ARBA00023002"/>
    </source>
</evidence>
<feature type="region of interest" description="Disordered" evidence="4">
    <location>
        <begin position="1"/>
        <end position="26"/>
    </location>
</feature>
<dbReference type="Pfam" id="PF02737">
    <property type="entry name" value="3HCDH_N"/>
    <property type="match status" value="1"/>
</dbReference>
<dbReference type="PANTHER" id="PTHR48075:SF5">
    <property type="entry name" value="3-HYDROXYBUTYRYL-COA DEHYDROGENASE"/>
    <property type="match status" value="1"/>
</dbReference>
<evidence type="ECO:0000313" key="8">
    <source>
        <dbReference type="Proteomes" id="UP000727056"/>
    </source>
</evidence>
<organism evidence="7 8">
    <name type="scientific">Streptomyces bohaiensis</name>
    <dbReference type="NCBI Taxonomy" id="1431344"/>
    <lineage>
        <taxon>Bacteria</taxon>
        <taxon>Bacillati</taxon>
        <taxon>Actinomycetota</taxon>
        <taxon>Actinomycetes</taxon>
        <taxon>Kitasatosporales</taxon>
        <taxon>Streptomycetaceae</taxon>
        <taxon>Streptomyces</taxon>
    </lineage>
</organism>
<evidence type="ECO:0000256" key="4">
    <source>
        <dbReference type="SAM" id="MobiDB-lite"/>
    </source>
</evidence>
<dbReference type="InterPro" id="IPR008927">
    <property type="entry name" value="6-PGluconate_DH-like_C_sf"/>
</dbReference>
<dbReference type="SUPFAM" id="SSF51735">
    <property type="entry name" value="NAD(P)-binding Rossmann-fold domains"/>
    <property type="match status" value="1"/>
</dbReference>
<dbReference type="Gene3D" id="3.40.50.720">
    <property type="entry name" value="NAD(P)-binding Rossmann-like Domain"/>
    <property type="match status" value="1"/>
</dbReference>
<dbReference type="InterPro" id="IPR036291">
    <property type="entry name" value="NAD(P)-bd_dom_sf"/>
</dbReference>
<feature type="domain" description="3-hydroxyacyl-CoA dehydrogenase NAD binding" evidence="6">
    <location>
        <begin position="29"/>
        <end position="206"/>
    </location>
</feature>
<evidence type="ECO:0000256" key="2">
    <source>
        <dbReference type="ARBA" id="ARBA00009463"/>
    </source>
</evidence>
<evidence type="ECO:0000259" key="5">
    <source>
        <dbReference type="Pfam" id="PF00725"/>
    </source>
</evidence>
<evidence type="ECO:0000259" key="6">
    <source>
        <dbReference type="Pfam" id="PF02737"/>
    </source>
</evidence>
<dbReference type="InterPro" id="IPR022694">
    <property type="entry name" value="3-OHacyl-CoA_DH"/>
</dbReference>
<dbReference type="InterPro" id="IPR006176">
    <property type="entry name" value="3-OHacyl-CoA_DH_NAD-bd"/>
</dbReference>
<name>A0ABX1C5A1_9ACTN</name>
<dbReference type="RefSeq" id="WP_168087213.1">
    <property type="nucleotide sequence ID" value="NZ_BHZH01000011.1"/>
</dbReference>
<dbReference type="PIRSF" id="PIRSF000105">
    <property type="entry name" value="HCDH"/>
    <property type="match status" value="1"/>
</dbReference>
<keyword evidence="3" id="KW-0560">Oxidoreductase</keyword>
<proteinExistence type="inferred from homology"/>
<dbReference type="PANTHER" id="PTHR48075">
    <property type="entry name" value="3-HYDROXYACYL-COA DEHYDROGENASE FAMILY PROTEIN"/>
    <property type="match status" value="1"/>
</dbReference>
<reference evidence="7 8" key="1">
    <citation type="submission" date="2020-03" db="EMBL/GenBank/DDBJ databases">
        <title>Draft genome of Streptomyces sp. ventii, isolated from the Axial Seamount in the Pacific Ocean, and resequencing of the two type strains Streptomyces lonarensis strain NCL 716 and Streptomyces bohaiensis strain 11A07.</title>
        <authorList>
            <person name="Loughran R.M."/>
            <person name="Pfannmuller K.M."/>
            <person name="Wasson B.J."/>
            <person name="Deadmond M.C."/>
            <person name="Paddock B.E."/>
            <person name="Koyack M.J."/>
            <person name="Gallegos D.A."/>
            <person name="Mitchell E.A."/>
            <person name="Ushijima B."/>
            <person name="Saw J.H."/>
            <person name="Mcphail K.L."/>
            <person name="Videau P."/>
        </authorList>
    </citation>
    <scope>NUCLEOTIDE SEQUENCE [LARGE SCALE GENOMIC DNA]</scope>
    <source>
        <strain evidence="7 8">11A07</strain>
    </source>
</reference>
<comment type="similarity">
    <text evidence="2">Belongs to the 3-hydroxyacyl-CoA dehydrogenase family.</text>
</comment>
<dbReference type="InterPro" id="IPR013328">
    <property type="entry name" value="6PGD_dom2"/>
</dbReference>
<feature type="compositionally biased region" description="Low complexity" evidence="4">
    <location>
        <begin position="9"/>
        <end position="26"/>
    </location>
</feature>
<accession>A0ABX1C5A1</accession>
<comment type="pathway">
    <text evidence="1">Lipid metabolism; butanoate metabolism.</text>
</comment>
<dbReference type="Pfam" id="PF00725">
    <property type="entry name" value="3HCDH"/>
    <property type="match status" value="1"/>
</dbReference>
<gene>
    <name evidence="7" type="ORF">HCN52_05420</name>
</gene>
<dbReference type="Proteomes" id="UP000727056">
    <property type="component" value="Unassembled WGS sequence"/>
</dbReference>
<comment type="caution">
    <text evidence="7">The sequence shown here is derived from an EMBL/GenBank/DDBJ whole genome shotgun (WGS) entry which is preliminary data.</text>
</comment>
<feature type="domain" description="3-hydroxyacyl-CoA dehydrogenase C-terminal" evidence="5">
    <location>
        <begin position="209"/>
        <end position="304"/>
    </location>
</feature>
<dbReference type="SUPFAM" id="SSF48179">
    <property type="entry name" value="6-phosphogluconate dehydrogenase C-terminal domain-like"/>
    <property type="match status" value="1"/>
</dbReference>
<evidence type="ECO:0000256" key="1">
    <source>
        <dbReference type="ARBA" id="ARBA00005086"/>
    </source>
</evidence>
<dbReference type="Gene3D" id="1.10.1040.10">
    <property type="entry name" value="N-(1-d-carboxylethyl)-l-norvaline Dehydrogenase, domain 2"/>
    <property type="match status" value="1"/>
</dbReference>
<dbReference type="InterPro" id="IPR006108">
    <property type="entry name" value="3HC_DH_C"/>
</dbReference>
<keyword evidence="8" id="KW-1185">Reference proteome</keyword>